<dbReference type="Proteomes" id="UP000643165">
    <property type="component" value="Unassembled WGS sequence"/>
</dbReference>
<dbReference type="EMBL" id="BOPB01000037">
    <property type="protein sequence ID" value="GIJ24624.1"/>
    <property type="molecule type" value="Genomic_DNA"/>
</dbReference>
<sequence length="102" mass="10757">MCGLALFQTQLAEAPADMVPLKKLVSVAAWAGADMTITLTGTASSVTASKRSSVDALRRLERSEPSGIQKPPNYLMKMTQIDLCSEGIGCPSDSGNQLSDIL</sequence>
<accession>A0ABQ4J392</accession>
<protein>
    <submittedName>
        <fullName evidence="1">Uncharacterized protein</fullName>
    </submittedName>
</protein>
<organism evidence="1 2">
    <name type="scientific">Micromonospora lutea</name>
    <dbReference type="NCBI Taxonomy" id="419825"/>
    <lineage>
        <taxon>Bacteria</taxon>
        <taxon>Bacillati</taxon>
        <taxon>Actinomycetota</taxon>
        <taxon>Actinomycetes</taxon>
        <taxon>Micromonosporales</taxon>
        <taxon>Micromonosporaceae</taxon>
        <taxon>Micromonospora</taxon>
    </lineage>
</organism>
<proteinExistence type="predicted"/>
<comment type="caution">
    <text evidence="1">The sequence shown here is derived from an EMBL/GenBank/DDBJ whole genome shotgun (WGS) entry which is preliminary data.</text>
</comment>
<gene>
    <name evidence="1" type="ORF">Vlu01_52480</name>
</gene>
<evidence type="ECO:0000313" key="2">
    <source>
        <dbReference type="Proteomes" id="UP000643165"/>
    </source>
</evidence>
<evidence type="ECO:0000313" key="1">
    <source>
        <dbReference type="EMBL" id="GIJ24624.1"/>
    </source>
</evidence>
<name>A0ABQ4J392_9ACTN</name>
<reference evidence="1 2" key="1">
    <citation type="submission" date="2021-01" db="EMBL/GenBank/DDBJ databases">
        <title>Whole genome shotgun sequence of Verrucosispora lutea NBRC 106530.</title>
        <authorList>
            <person name="Komaki H."/>
            <person name="Tamura T."/>
        </authorList>
    </citation>
    <scope>NUCLEOTIDE SEQUENCE [LARGE SCALE GENOMIC DNA]</scope>
    <source>
        <strain evidence="1 2">NBRC 106530</strain>
    </source>
</reference>
<keyword evidence="2" id="KW-1185">Reference proteome</keyword>